<evidence type="ECO:0000313" key="3">
    <source>
        <dbReference type="Proteomes" id="UP000004994"/>
    </source>
</evidence>
<keyword evidence="1" id="KW-0812">Transmembrane</keyword>
<keyword evidence="3" id="KW-1185">Reference proteome</keyword>
<protein>
    <submittedName>
        <fullName evidence="2">Uncharacterized protein</fullName>
    </submittedName>
</protein>
<keyword evidence="1" id="KW-0472">Membrane</keyword>
<accession>A0A494G9R2</accession>
<reference evidence="2" key="1">
    <citation type="journal article" date="2012" name="Nature">
        <title>The tomato genome sequence provides insights into fleshy fruit evolution.</title>
        <authorList>
            <consortium name="Tomato Genome Consortium"/>
        </authorList>
    </citation>
    <scope>NUCLEOTIDE SEQUENCE [LARGE SCALE GENOMIC DNA]</scope>
    <source>
        <strain evidence="2">cv. Heinz 1706</strain>
    </source>
</reference>
<keyword evidence="1" id="KW-1133">Transmembrane helix</keyword>
<dbReference type="Proteomes" id="UP000004994">
    <property type="component" value="Unassembled WGS sequence"/>
</dbReference>
<dbReference type="EnsemblPlants" id="Solyc00g099570.2.1">
    <property type="protein sequence ID" value="Solyc00g099570.2.1.1.CDS"/>
    <property type="gene ID" value="Solyc00g099570.2"/>
</dbReference>
<organism evidence="2">
    <name type="scientific">Solanum lycopersicum</name>
    <name type="common">Tomato</name>
    <name type="synonym">Lycopersicon esculentum</name>
    <dbReference type="NCBI Taxonomy" id="4081"/>
    <lineage>
        <taxon>Eukaryota</taxon>
        <taxon>Viridiplantae</taxon>
        <taxon>Streptophyta</taxon>
        <taxon>Embryophyta</taxon>
        <taxon>Tracheophyta</taxon>
        <taxon>Spermatophyta</taxon>
        <taxon>Magnoliopsida</taxon>
        <taxon>eudicotyledons</taxon>
        <taxon>Gunneridae</taxon>
        <taxon>Pentapetalae</taxon>
        <taxon>asterids</taxon>
        <taxon>lamiids</taxon>
        <taxon>Solanales</taxon>
        <taxon>Solanaceae</taxon>
        <taxon>Solanoideae</taxon>
        <taxon>Solaneae</taxon>
        <taxon>Solanum</taxon>
        <taxon>Solanum subgen. Lycopersicon</taxon>
    </lineage>
</organism>
<dbReference type="AlphaFoldDB" id="A0A494G9R2"/>
<sequence length="281" mass="31344">MLIGVAERQEGQEHLLVADPEVVDEHFRGPRRIVEDRAMMLHHATRRATGATGVDKAGGIVARHRLPTRLEVGAIRLAARNKRLPVEHLHIALLADAHVLHRDHGLDIRTQHRGHQHAREFRGRDDNRTRAAVVEDMLVIALGIRGVGGNRDAARRHDRKVGDAEFGAVLADQNDAVAVLQSQLAQIVRERRDLVRDLPPAQRVPRPVGLAPQKRIFAAAPRTVEEHRDQTREMVEMRVYELHAFVSPGSVIGVLVVVGRVLALRRRAIHCRCSGSARIGR</sequence>
<name>A0A494G9R2_SOLLC</name>
<evidence type="ECO:0000313" key="2">
    <source>
        <dbReference type="EnsemblPlants" id="Solyc00g099570.2.1.1.CDS"/>
    </source>
</evidence>
<dbReference type="PaxDb" id="4081-Solyc00g099570.1.1"/>
<feature type="transmembrane region" description="Helical" evidence="1">
    <location>
        <begin position="242"/>
        <end position="262"/>
    </location>
</feature>
<dbReference type="InParanoid" id="A0A494G9R2"/>
<dbReference type="Gramene" id="Solyc00g099570.2.1">
    <property type="protein sequence ID" value="Solyc00g099570.2.1.1.CDS"/>
    <property type="gene ID" value="Solyc00g099570.2"/>
</dbReference>
<reference evidence="2" key="2">
    <citation type="submission" date="2019-04" db="UniProtKB">
        <authorList>
            <consortium name="EnsemblPlants"/>
        </authorList>
    </citation>
    <scope>IDENTIFICATION</scope>
    <source>
        <strain evidence="2">cv. Heinz 1706</strain>
    </source>
</reference>
<evidence type="ECO:0000256" key="1">
    <source>
        <dbReference type="SAM" id="Phobius"/>
    </source>
</evidence>
<proteinExistence type="predicted"/>